<reference evidence="1 2" key="1">
    <citation type="submission" date="2024-04" db="EMBL/GenBank/DDBJ databases">
        <title>genome sequences of Mucor flavus KT1a and Helicostylum pulchrum KT1b strains isolated from the surface of a dry-aged beef.</title>
        <authorList>
            <person name="Toyotome T."/>
            <person name="Hosono M."/>
            <person name="Torimaru M."/>
            <person name="Fukuda K."/>
            <person name="Mikami N."/>
        </authorList>
    </citation>
    <scope>NUCLEOTIDE SEQUENCE [LARGE SCALE GENOMIC DNA]</scope>
    <source>
        <strain evidence="1 2">KT1a</strain>
    </source>
</reference>
<evidence type="ECO:0000313" key="2">
    <source>
        <dbReference type="Proteomes" id="UP001473302"/>
    </source>
</evidence>
<accession>A0ABP9YKH4</accession>
<gene>
    <name evidence="1" type="ORF">MFLAVUS_000729</name>
</gene>
<keyword evidence="2" id="KW-1185">Reference proteome</keyword>
<sequence length="197" mass="22445">MEGVEYDVPAPTQPVVEILPRGAGSNLVHALKTSLTLVQAEVAFLPALVVTFDGDQDQLRKYRYKLNFRVEFSKLYQREPLWLESTIAFRSRYGVNAEEERNNCAMELNRAEMKSGERLDKFLSAIPRKVADSITTAMLTMPLYKQTDIDVVTDLAAKINKNKIFTSVTPRPVRANNDMYCSFHRTIPLMFSQHQPS</sequence>
<name>A0ABP9YKH4_9FUNG</name>
<proteinExistence type="predicted"/>
<protein>
    <submittedName>
        <fullName evidence="1">Uncharacterized protein</fullName>
    </submittedName>
</protein>
<organism evidence="1 2">
    <name type="scientific">Mucor flavus</name>
    <dbReference type="NCBI Taxonomy" id="439312"/>
    <lineage>
        <taxon>Eukaryota</taxon>
        <taxon>Fungi</taxon>
        <taxon>Fungi incertae sedis</taxon>
        <taxon>Mucoromycota</taxon>
        <taxon>Mucoromycotina</taxon>
        <taxon>Mucoromycetes</taxon>
        <taxon>Mucorales</taxon>
        <taxon>Mucorineae</taxon>
        <taxon>Mucoraceae</taxon>
        <taxon>Mucor</taxon>
    </lineage>
</organism>
<comment type="caution">
    <text evidence="1">The sequence shown here is derived from an EMBL/GenBank/DDBJ whole genome shotgun (WGS) entry which is preliminary data.</text>
</comment>
<dbReference type="EMBL" id="BAABUK010000002">
    <property type="protein sequence ID" value="GAA5807369.1"/>
    <property type="molecule type" value="Genomic_DNA"/>
</dbReference>
<dbReference type="Proteomes" id="UP001473302">
    <property type="component" value="Unassembled WGS sequence"/>
</dbReference>
<evidence type="ECO:0000313" key="1">
    <source>
        <dbReference type="EMBL" id="GAA5807369.1"/>
    </source>
</evidence>